<evidence type="ECO:0000313" key="1">
    <source>
        <dbReference type="EMBL" id="GHG82536.1"/>
    </source>
</evidence>
<gene>
    <name evidence="1" type="ORF">GCM10010961_07130</name>
</gene>
<organism evidence="1 2">
    <name type="scientific">Pseudodonghicola xiamenensis</name>
    <dbReference type="NCBI Taxonomy" id="337702"/>
    <lineage>
        <taxon>Bacteria</taxon>
        <taxon>Pseudomonadati</taxon>
        <taxon>Pseudomonadota</taxon>
        <taxon>Alphaproteobacteria</taxon>
        <taxon>Rhodobacterales</taxon>
        <taxon>Paracoccaceae</taxon>
        <taxon>Pseudodonghicola</taxon>
    </lineage>
</organism>
<protein>
    <submittedName>
        <fullName evidence="1">Uncharacterized protein</fullName>
    </submittedName>
</protein>
<reference evidence="1" key="1">
    <citation type="journal article" date="2014" name="Int. J. Syst. Evol. Microbiol.">
        <title>Complete genome sequence of Corynebacterium casei LMG S-19264T (=DSM 44701T), isolated from a smear-ripened cheese.</title>
        <authorList>
            <consortium name="US DOE Joint Genome Institute (JGI-PGF)"/>
            <person name="Walter F."/>
            <person name="Albersmeier A."/>
            <person name="Kalinowski J."/>
            <person name="Ruckert C."/>
        </authorList>
    </citation>
    <scope>NUCLEOTIDE SEQUENCE</scope>
    <source>
        <strain evidence="1">CGMCC 1.7081</strain>
    </source>
</reference>
<dbReference type="RefSeq" id="WP_028093479.1">
    <property type="nucleotide sequence ID" value="NZ_BNAP01000002.1"/>
</dbReference>
<evidence type="ECO:0000313" key="2">
    <source>
        <dbReference type="Proteomes" id="UP000611500"/>
    </source>
</evidence>
<dbReference type="EMBL" id="BNAP01000002">
    <property type="protein sequence ID" value="GHG82536.1"/>
    <property type="molecule type" value="Genomic_DNA"/>
</dbReference>
<sequence>MRDPFDELLAMHRAAEGFGSGLAPRLLSAIEQKCRQQAHIRSQPNVVSLGIASSQSGPARRASEGRLATEGGVIAFRRREIDP</sequence>
<comment type="caution">
    <text evidence="1">The sequence shown here is derived from an EMBL/GenBank/DDBJ whole genome shotgun (WGS) entry which is preliminary data.</text>
</comment>
<accession>A0A8J3MB09</accession>
<proteinExistence type="predicted"/>
<dbReference type="AlphaFoldDB" id="A0A8J3MB09"/>
<name>A0A8J3MB09_9RHOB</name>
<keyword evidence="2" id="KW-1185">Reference proteome</keyword>
<reference evidence="1" key="2">
    <citation type="submission" date="2020-09" db="EMBL/GenBank/DDBJ databases">
        <authorList>
            <person name="Sun Q."/>
            <person name="Zhou Y."/>
        </authorList>
    </citation>
    <scope>NUCLEOTIDE SEQUENCE</scope>
    <source>
        <strain evidence="1">CGMCC 1.7081</strain>
    </source>
</reference>
<dbReference type="Proteomes" id="UP000611500">
    <property type="component" value="Unassembled WGS sequence"/>
</dbReference>